<dbReference type="PROSITE" id="PS51900">
    <property type="entry name" value="CB"/>
    <property type="match status" value="1"/>
</dbReference>
<evidence type="ECO:0000256" key="4">
    <source>
        <dbReference type="ARBA" id="ARBA00023172"/>
    </source>
</evidence>
<gene>
    <name evidence="8" type="ORF">R2X38_18465</name>
</gene>
<comment type="similarity">
    <text evidence="1">Belongs to the 'phage' integrase family.</text>
</comment>
<keyword evidence="4" id="KW-0233">DNA recombination</keyword>
<evidence type="ECO:0000256" key="1">
    <source>
        <dbReference type="ARBA" id="ARBA00008857"/>
    </source>
</evidence>
<dbReference type="InterPro" id="IPR013762">
    <property type="entry name" value="Integrase-like_cat_sf"/>
</dbReference>
<organism evidence="8 9">
    <name type="scientific">Photobacterium rosenbergii</name>
    <dbReference type="NCBI Taxonomy" id="294936"/>
    <lineage>
        <taxon>Bacteria</taxon>
        <taxon>Pseudomonadati</taxon>
        <taxon>Pseudomonadota</taxon>
        <taxon>Gammaproteobacteria</taxon>
        <taxon>Vibrionales</taxon>
        <taxon>Vibrionaceae</taxon>
        <taxon>Photobacterium</taxon>
    </lineage>
</organism>
<dbReference type="RefSeq" id="WP_317523798.1">
    <property type="nucleotide sequence ID" value="NZ_JAWJZI010000009.1"/>
</dbReference>
<dbReference type="InterPro" id="IPR010998">
    <property type="entry name" value="Integrase_recombinase_N"/>
</dbReference>
<dbReference type="Gene3D" id="1.10.150.130">
    <property type="match status" value="1"/>
</dbReference>
<dbReference type="InterPro" id="IPR011010">
    <property type="entry name" value="DNA_brk_join_enz"/>
</dbReference>
<reference evidence="8 9" key="1">
    <citation type="submission" date="2023-10" db="EMBL/GenBank/DDBJ databases">
        <title>Marine bacteria isolated from horseshoe crab.</title>
        <authorList>
            <person name="Cheng T.H."/>
        </authorList>
    </citation>
    <scope>NUCLEOTIDE SEQUENCE [LARGE SCALE GENOMIC DNA]</scope>
    <source>
        <strain evidence="8 9">HSC6</strain>
    </source>
</reference>
<feature type="domain" description="Core-binding (CB)" evidence="7">
    <location>
        <begin position="95"/>
        <end position="173"/>
    </location>
</feature>
<feature type="domain" description="Tyr recombinase" evidence="6">
    <location>
        <begin position="194"/>
        <end position="372"/>
    </location>
</feature>
<keyword evidence="9" id="KW-1185">Reference proteome</keyword>
<evidence type="ECO:0000259" key="6">
    <source>
        <dbReference type="PROSITE" id="PS51898"/>
    </source>
</evidence>
<keyword evidence="2" id="KW-0229">DNA integration</keyword>
<dbReference type="Pfam" id="PF00589">
    <property type="entry name" value="Phage_integrase"/>
    <property type="match status" value="1"/>
</dbReference>
<dbReference type="EMBL" id="JAWJZI010000009">
    <property type="protein sequence ID" value="MDV5170984.1"/>
    <property type="molecule type" value="Genomic_DNA"/>
</dbReference>
<evidence type="ECO:0000256" key="5">
    <source>
        <dbReference type="PROSITE-ProRule" id="PRU01248"/>
    </source>
</evidence>
<evidence type="ECO:0000256" key="2">
    <source>
        <dbReference type="ARBA" id="ARBA00022908"/>
    </source>
</evidence>
<comment type="caution">
    <text evidence="8">The sequence shown here is derived from an EMBL/GenBank/DDBJ whole genome shotgun (WGS) entry which is preliminary data.</text>
</comment>
<accession>A0ABU3ZLK3</accession>
<name>A0ABU3ZLK3_9GAMM</name>
<dbReference type="Gene3D" id="1.10.443.10">
    <property type="entry name" value="Intergrase catalytic core"/>
    <property type="match status" value="1"/>
</dbReference>
<protein>
    <submittedName>
        <fullName evidence="8">Tyrosine-type recombinase/integrase</fullName>
    </submittedName>
</protein>
<dbReference type="InterPro" id="IPR044068">
    <property type="entry name" value="CB"/>
</dbReference>
<proteinExistence type="inferred from homology"/>
<evidence type="ECO:0000259" key="7">
    <source>
        <dbReference type="PROSITE" id="PS51900"/>
    </source>
</evidence>
<dbReference type="PANTHER" id="PTHR30349:SF64">
    <property type="entry name" value="PROPHAGE INTEGRASE INTD-RELATED"/>
    <property type="match status" value="1"/>
</dbReference>
<sequence>MTNTISFTNRAFSEHPRPAKGEAPIVKRRTGVKHQVVTFNQATVSLSIDKSFKGQRFKEVIGHWPEMGISTFDKIANKRISEIEQGHYNKAAGLMVGDFFIDYVLPMMESRNRDIRSVKTRWRRVMPYFADKTLASVSRLDVEQFLTGLASKVSGATVNRHLSLLSRIFSAAVDLDLLMKNPCKGIKKWPEANIRDRILDEHELRYYIEHATEIDSFASRALLVSLFLGLRIGNVIDITRDMISDDFTMLSLPMTKNGRAYRIHINGPAQRLLKACAVDSWNEWLFPSEVKQGKHIAHPRSCHEKLRDFVLKCTGGTDGFTIHDLRRTYASRQLQLTGNARLVQQNLFHQSVTTTERYAFHQNTQLSEASDMTALSMLASNNGMWAGTAAGEAVA</sequence>
<dbReference type="PANTHER" id="PTHR30349">
    <property type="entry name" value="PHAGE INTEGRASE-RELATED"/>
    <property type="match status" value="1"/>
</dbReference>
<dbReference type="PROSITE" id="PS51898">
    <property type="entry name" value="TYR_RECOMBINASE"/>
    <property type="match status" value="1"/>
</dbReference>
<dbReference type="SUPFAM" id="SSF56349">
    <property type="entry name" value="DNA breaking-rejoining enzymes"/>
    <property type="match status" value="1"/>
</dbReference>
<evidence type="ECO:0000313" key="9">
    <source>
        <dbReference type="Proteomes" id="UP001186452"/>
    </source>
</evidence>
<evidence type="ECO:0000256" key="3">
    <source>
        <dbReference type="ARBA" id="ARBA00023125"/>
    </source>
</evidence>
<dbReference type="Proteomes" id="UP001186452">
    <property type="component" value="Unassembled WGS sequence"/>
</dbReference>
<dbReference type="InterPro" id="IPR002104">
    <property type="entry name" value="Integrase_catalytic"/>
</dbReference>
<keyword evidence="3 5" id="KW-0238">DNA-binding</keyword>
<evidence type="ECO:0000313" key="8">
    <source>
        <dbReference type="EMBL" id="MDV5170984.1"/>
    </source>
</evidence>
<dbReference type="InterPro" id="IPR050090">
    <property type="entry name" value="Tyrosine_recombinase_XerCD"/>
</dbReference>